<dbReference type="eggNOG" id="ENOG502QTTT">
    <property type="taxonomic scope" value="Eukaryota"/>
</dbReference>
<dbReference type="Proteomes" id="UP000030762">
    <property type="component" value="Unassembled WGS sequence"/>
</dbReference>
<feature type="transmembrane region" description="Helical" evidence="2">
    <location>
        <begin position="663"/>
        <end position="691"/>
    </location>
</feature>
<accession>T0RZC5</accession>
<dbReference type="STRING" id="1156394.T0RZC5"/>
<feature type="region of interest" description="Disordered" evidence="1">
    <location>
        <begin position="1"/>
        <end position="409"/>
    </location>
</feature>
<reference evidence="3 4" key="1">
    <citation type="submission" date="2012-04" db="EMBL/GenBank/DDBJ databases">
        <title>The Genome Sequence of Saprolegnia declina VS20.</title>
        <authorList>
            <consortium name="The Broad Institute Genome Sequencing Platform"/>
            <person name="Russ C."/>
            <person name="Nusbaum C."/>
            <person name="Tyler B."/>
            <person name="van West P."/>
            <person name="Dieguez-Uribeondo J."/>
            <person name="de Bruijn I."/>
            <person name="Tripathy S."/>
            <person name="Jiang R."/>
            <person name="Young S.K."/>
            <person name="Zeng Q."/>
            <person name="Gargeya S."/>
            <person name="Fitzgerald M."/>
            <person name="Haas B."/>
            <person name="Abouelleil A."/>
            <person name="Alvarado L."/>
            <person name="Arachchi H.M."/>
            <person name="Berlin A."/>
            <person name="Chapman S.B."/>
            <person name="Goldberg J."/>
            <person name="Griggs A."/>
            <person name="Gujja S."/>
            <person name="Hansen M."/>
            <person name="Howarth C."/>
            <person name="Imamovic A."/>
            <person name="Larimer J."/>
            <person name="McCowen C."/>
            <person name="Montmayeur A."/>
            <person name="Murphy C."/>
            <person name="Neiman D."/>
            <person name="Pearson M."/>
            <person name="Priest M."/>
            <person name="Roberts A."/>
            <person name="Saif S."/>
            <person name="Shea T."/>
            <person name="Sisk P."/>
            <person name="Sykes S."/>
            <person name="Wortman J."/>
            <person name="Nusbaum C."/>
            <person name="Birren B."/>
        </authorList>
    </citation>
    <scope>NUCLEOTIDE SEQUENCE [LARGE SCALE GENOMIC DNA]</scope>
    <source>
        <strain evidence="3 4">VS20</strain>
    </source>
</reference>
<feature type="compositionally biased region" description="Low complexity" evidence="1">
    <location>
        <begin position="228"/>
        <end position="322"/>
    </location>
</feature>
<feature type="compositionally biased region" description="Polar residues" evidence="1">
    <location>
        <begin position="362"/>
        <end position="381"/>
    </location>
</feature>
<evidence type="ECO:0000313" key="4">
    <source>
        <dbReference type="Proteomes" id="UP000030762"/>
    </source>
</evidence>
<feature type="compositionally biased region" description="Low complexity" evidence="1">
    <location>
        <begin position="391"/>
        <end position="406"/>
    </location>
</feature>
<dbReference type="OMA" id="THRESFI"/>
<dbReference type="GeneID" id="19947737"/>
<evidence type="ECO:0000256" key="2">
    <source>
        <dbReference type="SAM" id="Phobius"/>
    </source>
</evidence>
<organism evidence="3 4">
    <name type="scientific">Saprolegnia diclina (strain VS20)</name>
    <dbReference type="NCBI Taxonomy" id="1156394"/>
    <lineage>
        <taxon>Eukaryota</taxon>
        <taxon>Sar</taxon>
        <taxon>Stramenopiles</taxon>
        <taxon>Oomycota</taxon>
        <taxon>Saprolegniomycetes</taxon>
        <taxon>Saprolegniales</taxon>
        <taxon>Saprolegniaceae</taxon>
        <taxon>Saprolegnia</taxon>
    </lineage>
</organism>
<dbReference type="AlphaFoldDB" id="T0RZC5"/>
<feature type="compositionally biased region" description="Basic and acidic residues" evidence="1">
    <location>
        <begin position="495"/>
        <end position="504"/>
    </location>
</feature>
<dbReference type="InParanoid" id="T0RZC5"/>
<feature type="transmembrane region" description="Helical" evidence="2">
    <location>
        <begin position="835"/>
        <end position="851"/>
    </location>
</feature>
<feature type="transmembrane region" description="Helical" evidence="2">
    <location>
        <begin position="720"/>
        <end position="738"/>
    </location>
</feature>
<feature type="region of interest" description="Disordered" evidence="1">
    <location>
        <begin position="481"/>
        <end position="504"/>
    </location>
</feature>
<evidence type="ECO:0000256" key="1">
    <source>
        <dbReference type="SAM" id="MobiDB-lite"/>
    </source>
</evidence>
<keyword evidence="2" id="KW-1133">Transmembrane helix</keyword>
<sequence length="957" mass="99182">MPTSETPTTVPGSSTPTPSTVPGQATKMPTSETPTTMPGPMTPTTMPGSSTPTPSTVPGQSTPSPTSESPTTMPGLSTLTSSNVPGQSTPTPTSESPTTVPGPMTPTPTIETPTTAPGSSTPSPSTVPGQSTPSPTSETPTTVPGSSTPTTSNVPGQLTTKPTNATPTTVSGSSMPTPSTVPGQSTPSPTSETPTTVPSQSTPSPTSETPTTMPGVSTPTPSNVPGQSTPTPKSESPTTVPGPMTPTPTSETPTTAPGSSTPSPSTVPGQSTTKPTSETPTTSTPSPTSESPTTMPGPMTPTPTSETPTTVPGSSTLTTVPGPITPTPTSELPTRWPTTVPDPSTMVPSSTPDTSQPQPTSVGPSNLPTTGPITTAPSTNVVPCVSPLPAPTASSSPTSSAASPVPTEIPLVAPSPPPATMSPILDILLTATTLAPSTTTPLSDTVDELLLQTSPPSSVPPVVTAAPAVVDQLSQLSDLGTTVPPATAVNSTVPRNDHSNEFSRSRMAKVDAQALAALTAETSIGNNDMPWLRPLISAVLGTTVLLLGFFHFQAIHPESVAPDAYAEALWQPNSWELPLFLSALQHAAVLALTKNNNRPQLVYIRFLDNFSWSIFLVPSLSATPASSTATTVSTAVLSRRLTSYDPSGFVQFALRSGVREQDWFVRFMATVLCVIALLLLVVVATGAWAYVASRAAVGYDSESASAHSRYVQLRTLSHQCLGLLVVIGFLAVMPLVYIAVVEILQDGSTSLLSSTNSLLAVATLLLLLFSTVVLLRWLHRQSRIALAKWRVRIVFGVLYVNMQYDHRCFVGAVLILEAIVAGIVAALTLDGVSQLLALIVVHGLFILLILHRRPFPSRVHLHATLGVEGFLLVLYGLGAALNMRITIQTQLVLSYTAVSLISLAVVGVWVRQLVLLAKYAGCSTNKAAPTRDDALLDMGHLPLTTSRGRRRPPAATL</sequence>
<proteinExistence type="predicted"/>
<feature type="compositionally biased region" description="Low complexity" evidence="1">
    <location>
        <begin position="88"/>
        <end position="169"/>
    </location>
</feature>
<feature type="compositionally biased region" description="Polar residues" evidence="1">
    <location>
        <begin position="75"/>
        <end position="87"/>
    </location>
</feature>
<gene>
    <name evidence="3" type="ORF">SDRG_07010</name>
</gene>
<name>T0RZC5_SAPDV</name>
<evidence type="ECO:0000313" key="3">
    <source>
        <dbReference type="EMBL" id="EQC35732.1"/>
    </source>
</evidence>
<keyword evidence="4" id="KW-1185">Reference proteome</keyword>
<feature type="transmembrane region" description="Helical" evidence="2">
    <location>
        <begin position="758"/>
        <end position="778"/>
    </location>
</feature>
<dbReference type="EMBL" id="JH767150">
    <property type="protein sequence ID" value="EQC35732.1"/>
    <property type="molecule type" value="Genomic_DNA"/>
</dbReference>
<keyword evidence="2" id="KW-0472">Membrane</keyword>
<evidence type="ECO:0008006" key="5">
    <source>
        <dbReference type="Google" id="ProtNLM"/>
    </source>
</evidence>
<dbReference type="OrthoDB" id="78502at2759"/>
<dbReference type="VEuPathDB" id="FungiDB:SDRG_07010"/>
<feature type="compositionally biased region" description="Polar residues" evidence="1">
    <location>
        <begin position="170"/>
        <end position="183"/>
    </location>
</feature>
<dbReference type="RefSeq" id="XP_008611049.1">
    <property type="nucleotide sequence ID" value="XM_008612827.1"/>
</dbReference>
<protein>
    <recommendedName>
        <fullName evidence="5">TRP C-terminal domain-containing protein</fullName>
    </recommendedName>
</protein>
<feature type="transmembrane region" description="Helical" evidence="2">
    <location>
        <begin position="863"/>
        <end position="885"/>
    </location>
</feature>
<feature type="transmembrane region" description="Helical" evidence="2">
    <location>
        <begin position="891"/>
        <end position="910"/>
    </location>
</feature>
<keyword evidence="2" id="KW-0812">Transmembrane</keyword>
<feature type="compositionally biased region" description="Low complexity" evidence="1">
    <location>
        <begin position="1"/>
        <end position="74"/>
    </location>
</feature>
<feature type="compositionally biased region" description="Polar residues" evidence="1">
    <location>
        <begin position="214"/>
        <end position="227"/>
    </location>
</feature>
<feature type="compositionally biased region" description="Low complexity" evidence="1">
    <location>
        <begin position="184"/>
        <end position="212"/>
    </location>
</feature>
<feature type="compositionally biased region" description="Low complexity" evidence="1">
    <location>
        <begin position="348"/>
        <end position="361"/>
    </location>
</feature>
<feature type="transmembrane region" description="Helical" evidence="2">
    <location>
        <begin position="808"/>
        <end position="829"/>
    </location>
</feature>